<evidence type="ECO:0000313" key="2">
    <source>
        <dbReference type="Proteomes" id="UP000240681"/>
    </source>
</evidence>
<dbReference type="EMBL" id="NEXK01000065">
    <property type="protein sequence ID" value="PSN95275.1"/>
    <property type="molecule type" value="Genomic_DNA"/>
</dbReference>
<comment type="caution">
    <text evidence="1">The sequence shown here is derived from an EMBL/GenBank/DDBJ whole genome shotgun (WGS) entry which is preliminary data.</text>
</comment>
<name>A0A2R6B9M0_9ARCH</name>
<accession>A0A2R6B9M0</accession>
<evidence type="ECO:0000313" key="1">
    <source>
        <dbReference type="EMBL" id="PSN95275.1"/>
    </source>
</evidence>
<reference evidence="1 2" key="1">
    <citation type="submission" date="2017-04" db="EMBL/GenBank/DDBJ databases">
        <title>Novel microbial lineages endemic to geothermal iron-oxide mats fill important gaps in the evolutionary history of Archaea.</title>
        <authorList>
            <person name="Jay Z.J."/>
            <person name="Beam J.P."/>
            <person name="Dlakic M."/>
            <person name="Rusch D.B."/>
            <person name="Kozubal M.A."/>
            <person name="Inskeep W.P."/>
        </authorList>
    </citation>
    <scope>NUCLEOTIDE SEQUENCE [LARGE SCALE GENOMIC DNA]</scope>
    <source>
        <strain evidence="1">ECH_B_SAG-C16</strain>
    </source>
</reference>
<dbReference type="Proteomes" id="UP000240681">
    <property type="component" value="Unassembled WGS sequence"/>
</dbReference>
<dbReference type="PANTHER" id="PTHR37523:SF1">
    <property type="entry name" value="CALCINEURIN-LIKE PHOSPHOESTERASE DOMAIN-CONTAINING PROTEIN"/>
    <property type="match status" value="1"/>
</dbReference>
<sequence>MGAFRVFFVADLHGSEVVYGKVANAPKFYGVPNVVVGGDLTGKLLVPIIQRGADEYSLEFMGENIVVDSAKLEAYKRRLREAGQYFRVLGRDEYDEVKEDRSKIKALFLEEMSRTLGAFVEKCEERFRPLGAKLYVIPGNDDYPEVAQLLNTLENVTLIVFDERVVEFEGYQLAGFGYANPTPWHTPRELPEAEIYHRLTNTTRTADSNRLIMVTHPPPYGTLLDQAPKLKDFKPVIAGGEVLTEHVGSTSVRRFIEEKGPLIGLHGHIHESQGADKLQPTDGSKKRSIPIFNPGSEYHMGVLRGILLNIKDNAKIDYIFTRG</sequence>
<evidence type="ECO:0008006" key="3">
    <source>
        <dbReference type="Google" id="ProtNLM"/>
    </source>
</evidence>
<dbReference type="PANTHER" id="PTHR37523">
    <property type="entry name" value="METALLOPHOSPHOESTERASE"/>
    <property type="match status" value="1"/>
</dbReference>
<dbReference type="SUPFAM" id="SSF56300">
    <property type="entry name" value="Metallo-dependent phosphatases"/>
    <property type="match status" value="1"/>
</dbReference>
<proteinExistence type="predicted"/>
<gene>
    <name evidence="1" type="ORF">B9Q09_03250</name>
</gene>
<dbReference type="AlphaFoldDB" id="A0A2R6B9M0"/>
<dbReference type="Gene3D" id="3.60.21.10">
    <property type="match status" value="1"/>
</dbReference>
<dbReference type="InterPro" id="IPR029052">
    <property type="entry name" value="Metallo-depent_PP-like"/>
</dbReference>
<organism evidence="1 2">
    <name type="scientific">Candidatus Marsarchaeota G2 archaeon ECH_B_SAG-C16</name>
    <dbReference type="NCBI Taxonomy" id="1978163"/>
    <lineage>
        <taxon>Archaea</taxon>
        <taxon>Candidatus Marsarchaeota</taxon>
        <taxon>Candidatus Marsarchaeota group 2</taxon>
    </lineage>
</organism>
<protein>
    <recommendedName>
        <fullName evidence="3">Calcineurin-like phosphoesterase domain-containing protein</fullName>
    </recommendedName>
</protein>